<keyword evidence="4" id="KW-0472">Membrane</keyword>
<evidence type="ECO:0000259" key="5">
    <source>
        <dbReference type="PROSITE" id="PS01180"/>
    </source>
</evidence>
<feature type="region of interest" description="Disordered" evidence="3">
    <location>
        <begin position="488"/>
        <end position="511"/>
    </location>
</feature>
<dbReference type="InterPro" id="IPR035914">
    <property type="entry name" value="Sperma_CUB_dom_sf"/>
</dbReference>
<comment type="caution">
    <text evidence="6">The sequence shown here is derived from an EMBL/GenBank/DDBJ whole genome shotgun (WGS) entry which is preliminary data.</text>
</comment>
<dbReference type="PANTHER" id="PTHR46908:SF8">
    <property type="entry name" value="C-TYPE LECTIN DOMAIN-CONTAINING PROTEIN"/>
    <property type="match status" value="1"/>
</dbReference>
<dbReference type="InterPro" id="IPR052129">
    <property type="entry name" value="Spermadhesin-Link_domain"/>
</dbReference>
<dbReference type="Proteomes" id="UP000827092">
    <property type="component" value="Unassembled WGS sequence"/>
</dbReference>
<dbReference type="InterPro" id="IPR000859">
    <property type="entry name" value="CUB_dom"/>
</dbReference>
<evidence type="ECO:0000313" key="6">
    <source>
        <dbReference type="EMBL" id="KAG8190241.1"/>
    </source>
</evidence>
<keyword evidence="4" id="KW-0812">Transmembrane</keyword>
<feature type="transmembrane region" description="Helical" evidence="4">
    <location>
        <begin position="308"/>
        <end position="332"/>
    </location>
</feature>
<keyword evidence="7" id="KW-1185">Reference proteome</keyword>
<evidence type="ECO:0000256" key="4">
    <source>
        <dbReference type="SAM" id="Phobius"/>
    </source>
</evidence>
<gene>
    <name evidence="6" type="ORF">JTE90_001326</name>
</gene>
<protein>
    <recommendedName>
        <fullName evidence="5">CUB domain-containing protein</fullName>
    </recommendedName>
</protein>
<sequence length="511" mass="57497">MLITEGSGKRRLKTNTTENSARYNFSRRPPKSCETTKMDIQLIELSPFFTSRERQGFLDITLPSPTRRPLFVCFPLHYHLYRQVHLLGQAACRQMGHAVASSVIGKRVPMDTFSVVAEDDGESSTTTTTASLVLPLPKGIGSVSWECDGYEQSVGQCAWYEVRMEGCRMLTELTCGECQRTVKASSGFLKTPGYPLAHYYDMTCEWTIEVPDSHSVSLSFNYLCALPPDQSDFSCATDKPYIEIVYGVQGSFHIDKHCDFRSIKNVTIPYHKVHIRYFSGLYHPKGLHVFDKKQGLAIAFKALPDEPYSYLIDALIIILVCVICFVGLLYFVRKTICFRIRSHFRAAGLSHGLLPNAPGREELEKAYEFQRCRVQPDVHYKPGLRLRSNGSRNNSADLRAQGTNISDRIRTTFRKFSSNSHTPRTIIPASLKSSQTKVAKFQMISKLKANLLDRYSGGSSNSRKDSCSSVFLPPAPPVPTFNFSIYKSTSSEPKLDPPHKTLRIPPQETAI</sequence>
<organism evidence="6 7">
    <name type="scientific">Oedothorax gibbosus</name>
    <dbReference type="NCBI Taxonomy" id="931172"/>
    <lineage>
        <taxon>Eukaryota</taxon>
        <taxon>Metazoa</taxon>
        <taxon>Ecdysozoa</taxon>
        <taxon>Arthropoda</taxon>
        <taxon>Chelicerata</taxon>
        <taxon>Arachnida</taxon>
        <taxon>Araneae</taxon>
        <taxon>Araneomorphae</taxon>
        <taxon>Entelegynae</taxon>
        <taxon>Araneoidea</taxon>
        <taxon>Linyphiidae</taxon>
        <taxon>Erigoninae</taxon>
        <taxon>Oedothorax</taxon>
    </lineage>
</organism>
<dbReference type="SMART" id="SM00042">
    <property type="entry name" value="CUB"/>
    <property type="match status" value="1"/>
</dbReference>
<dbReference type="Pfam" id="PF00431">
    <property type="entry name" value="CUB"/>
    <property type="match status" value="1"/>
</dbReference>
<reference evidence="6 7" key="1">
    <citation type="journal article" date="2022" name="Nat. Ecol. Evol.">
        <title>A masculinizing supergene underlies an exaggerated male reproductive morph in a spider.</title>
        <authorList>
            <person name="Hendrickx F."/>
            <person name="De Corte Z."/>
            <person name="Sonet G."/>
            <person name="Van Belleghem S.M."/>
            <person name="Kostlbacher S."/>
            <person name="Vangestel C."/>
        </authorList>
    </citation>
    <scope>NUCLEOTIDE SEQUENCE [LARGE SCALE GENOMIC DNA]</scope>
    <source>
        <strain evidence="6">W744_W776</strain>
    </source>
</reference>
<keyword evidence="4" id="KW-1133">Transmembrane helix</keyword>
<dbReference type="SUPFAM" id="SSF49854">
    <property type="entry name" value="Spermadhesin, CUB domain"/>
    <property type="match status" value="1"/>
</dbReference>
<dbReference type="AlphaFoldDB" id="A0AAV6V2Y8"/>
<name>A0AAV6V2Y8_9ARAC</name>
<evidence type="ECO:0000256" key="1">
    <source>
        <dbReference type="ARBA" id="ARBA00023157"/>
    </source>
</evidence>
<dbReference type="CDD" id="cd00041">
    <property type="entry name" value="CUB"/>
    <property type="match status" value="1"/>
</dbReference>
<dbReference type="PANTHER" id="PTHR46908">
    <property type="entry name" value="CUBILIN-LIKE PROTEIN"/>
    <property type="match status" value="1"/>
</dbReference>
<feature type="region of interest" description="Disordered" evidence="3">
    <location>
        <begin position="1"/>
        <end position="29"/>
    </location>
</feature>
<keyword evidence="1" id="KW-1015">Disulfide bond</keyword>
<feature type="compositionally biased region" description="Polar residues" evidence="3">
    <location>
        <begin position="14"/>
        <end position="23"/>
    </location>
</feature>
<comment type="caution">
    <text evidence="2">Lacks conserved residue(s) required for the propagation of feature annotation.</text>
</comment>
<evidence type="ECO:0000256" key="3">
    <source>
        <dbReference type="SAM" id="MobiDB-lite"/>
    </source>
</evidence>
<dbReference type="EMBL" id="JAFNEN010000190">
    <property type="protein sequence ID" value="KAG8190241.1"/>
    <property type="molecule type" value="Genomic_DNA"/>
</dbReference>
<dbReference type="Gene3D" id="2.60.120.290">
    <property type="entry name" value="Spermadhesin, CUB domain"/>
    <property type="match status" value="1"/>
</dbReference>
<dbReference type="PROSITE" id="PS01180">
    <property type="entry name" value="CUB"/>
    <property type="match status" value="1"/>
</dbReference>
<proteinExistence type="predicted"/>
<feature type="domain" description="CUB" evidence="5">
    <location>
        <begin position="178"/>
        <end position="303"/>
    </location>
</feature>
<evidence type="ECO:0000313" key="7">
    <source>
        <dbReference type="Proteomes" id="UP000827092"/>
    </source>
</evidence>
<accession>A0AAV6V2Y8</accession>
<evidence type="ECO:0000256" key="2">
    <source>
        <dbReference type="PROSITE-ProRule" id="PRU00059"/>
    </source>
</evidence>